<feature type="compositionally biased region" description="Basic and acidic residues" evidence="4">
    <location>
        <begin position="157"/>
        <end position="170"/>
    </location>
</feature>
<feature type="domain" description="Ubiquitin-like protease family profile" evidence="5">
    <location>
        <begin position="506"/>
        <end position="646"/>
    </location>
</feature>
<accession>A0AA39N700</accession>
<gene>
    <name evidence="6" type="ORF">EV420DRAFT_1478749</name>
</gene>
<feature type="compositionally biased region" description="Acidic residues" evidence="4">
    <location>
        <begin position="105"/>
        <end position="125"/>
    </location>
</feature>
<comment type="similarity">
    <text evidence="1">Belongs to the peptidase C48 family.</text>
</comment>
<dbReference type="RefSeq" id="XP_060332358.1">
    <property type="nucleotide sequence ID" value="XM_060469527.1"/>
</dbReference>
<dbReference type="GO" id="GO:0006508">
    <property type="term" value="P:proteolysis"/>
    <property type="evidence" value="ECO:0007669"/>
    <property type="project" value="UniProtKB-KW"/>
</dbReference>
<dbReference type="GO" id="GO:0019783">
    <property type="term" value="F:ubiquitin-like protein peptidase activity"/>
    <property type="evidence" value="ECO:0007669"/>
    <property type="project" value="UniProtKB-ARBA"/>
</dbReference>
<dbReference type="InterPro" id="IPR038765">
    <property type="entry name" value="Papain-like_cys_pep_sf"/>
</dbReference>
<evidence type="ECO:0000256" key="3">
    <source>
        <dbReference type="ARBA" id="ARBA00022801"/>
    </source>
</evidence>
<feature type="compositionally biased region" description="Basic and acidic residues" evidence="4">
    <location>
        <begin position="844"/>
        <end position="857"/>
    </location>
</feature>
<feature type="region of interest" description="Disordered" evidence="4">
    <location>
        <begin position="85"/>
        <end position="189"/>
    </location>
</feature>
<keyword evidence="3" id="KW-0378">Hydrolase</keyword>
<dbReference type="InterPro" id="IPR003653">
    <property type="entry name" value="Peptidase_C48_C"/>
</dbReference>
<dbReference type="GeneID" id="85353075"/>
<keyword evidence="2" id="KW-0645">Protease</keyword>
<evidence type="ECO:0000256" key="1">
    <source>
        <dbReference type="ARBA" id="ARBA00005234"/>
    </source>
</evidence>
<feature type="compositionally biased region" description="Acidic residues" evidence="4">
    <location>
        <begin position="147"/>
        <end position="156"/>
    </location>
</feature>
<feature type="compositionally biased region" description="Basic and acidic residues" evidence="4">
    <location>
        <begin position="911"/>
        <end position="924"/>
    </location>
</feature>
<protein>
    <recommendedName>
        <fullName evidence="5">Ubiquitin-like protease family profile domain-containing protein</fullName>
    </recommendedName>
</protein>
<evidence type="ECO:0000313" key="6">
    <source>
        <dbReference type="EMBL" id="KAK0460232.1"/>
    </source>
</evidence>
<comment type="caution">
    <text evidence="6">The sequence shown here is derived from an EMBL/GenBank/DDBJ whole genome shotgun (WGS) entry which is preliminary data.</text>
</comment>
<dbReference type="Proteomes" id="UP001175211">
    <property type="component" value="Unassembled WGS sequence"/>
</dbReference>
<evidence type="ECO:0000313" key="7">
    <source>
        <dbReference type="Proteomes" id="UP001175211"/>
    </source>
</evidence>
<evidence type="ECO:0000256" key="2">
    <source>
        <dbReference type="ARBA" id="ARBA00022670"/>
    </source>
</evidence>
<keyword evidence="7" id="KW-1185">Reference proteome</keyword>
<dbReference type="Gene3D" id="3.40.395.10">
    <property type="entry name" value="Adenoviral Proteinase, Chain A"/>
    <property type="match status" value="1"/>
</dbReference>
<reference evidence="6" key="1">
    <citation type="submission" date="2023-06" db="EMBL/GenBank/DDBJ databases">
        <authorList>
            <consortium name="Lawrence Berkeley National Laboratory"/>
            <person name="Ahrendt S."/>
            <person name="Sahu N."/>
            <person name="Indic B."/>
            <person name="Wong-Bajracharya J."/>
            <person name="Merenyi Z."/>
            <person name="Ke H.-M."/>
            <person name="Monk M."/>
            <person name="Kocsube S."/>
            <person name="Drula E."/>
            <person name="Lipzen A."/>
            <person name="Balint B."/>
            <person name="Henrissat B."/>
            <person name="Andreopoulos B."/>
            <person name="Martin F.M."/>
            <person name="Harder C.B."/>
            <person name="Rigling D."/>
            <person name="Ford K.L."/>
            <person name="Foster G.D."/>
            <person name="Pangilinan J."/>
            <person name="Papanicolaou A."/>
            <person name="Barry K."/>
            <person name="LaButti K."/>
            <person name="Viragh M."/>
            <person name="Koriabine M."/>
            <person name="Yan M."/>
            <person name="Riley R."/>
            <person name="Champramary S."/>
            <person name="Plett K.L."/>
            <person name="Tsai I.J."/>
            <person name="Slot J."/>
            <person name="Sipos G."/>
            <person name="Plett J."/>
            <person name="Nagy L.G."/>
            <person name="Grigoriev I.V."/>
        </authorList>
    </citation>
    <scope>NUCLEOTIDE SEQUENCE</scope>
    <source>
        <strain evidence="6">CCBAS 213</strain>
    </source>
</reference>
<name>A0AA39N700_ARMTA</name>
<dbReference type="AlphaFoldDB" id="A0AA39N700"/>
<feature type="region of interest" description="Disordered" evidence="4">
    <location>
        <begin position="811"/>
        <end position="924"/>
    </location>
</feature>
<proteinExistence type="inferred from homology"/>
<evidence type="ECO:0000259" key="5">
    <source>
        <dbReference type="PROSITE" id="PS50600"/>
    </source>
</evidence>
<feature type="region of interest" description="Disordered" evidence="4">
    <location>
        <begin position="707"/>
        <end position="727"/>
    </location>
</feature>
<evidence type="ECO:0000256" key="4">
    <source>
        <dbReference type="SAM" id="MobiDB-lite"/>
    </source>
</evidence>
<sequence length="1260" mass="140381">MLGNGSPLALRWMILYRQDQYWNDLCFAIAQYWEIVSWANEQLVLTGLSETNWVYEVHVAFKLSALQFGLALLDYHNSLKGSKFPRGRKALSQSKGREPSSGSSDDTDELDDEALGNVVSDEEDLSNERAAGKRKLHASSLGSSNESDNDGSDDEHDTLKRLVIHDKDDIGTDESDDDLPESSNEDDVSRGMLMQSITDIDKEEWDHEAPAGAEVTRVDDVEMELVEESRDSLSPRALFDKEWAAFEEEQELLRSRNAPEKWTEPVPDATAGDHDMHTEDLHASVFQELALQDEPGHEQNAIPPAPSLEAESSPLTTVDMKLELLSPSSFPVLPVPLKQGLEDEDPEESLDLKQHKSNMIANIPDLKDLIESTSQSLARLMGHPLPPDLVKNIVDAADQFHSKGASTPGLSDNNNVLDWSAQDVLDLSELEPDLEADPEPKSLEAVAQWQDHIKEALQAYMADHNPVCPLLPDVHGVTEPSDLYKCVCNVIDNNPTTGWHFLSARPMLSVDSLRQLLKVKGSWLNDDIVNVTLRLLCQEYPSWGMADSLVVTSKKAAPWGLKALLKEHTELSKQNFALPVHHDRHWVLFHLDFETRNTTPQSFWSSLKLVVPNPDDTFHFEIAKGVPQQHDSISCGVYTIAFAWHLMHYGVPLSSCNEILASVGFANSYRLDILYFLAQMLSRDRERIPFEDTDYVPSALNYATRSGHQTQLPVHRRQPGDLPLVPRAPSPIIIEGSPCLRNRNWRDAAQGEGLIDAQDEMPLRGETGLQSNATLTTLSDLYRARFGHSGGTNSGNGQSLTSLSDWFHVRFTGHGDEPSSGDGQGSEHPAERGMAAPSCSMKSGDPHDLSHDEHPNQGDHACGRSQSPDQKDNDGFMSGTNLNDYDLDEPKPDAYPLSDGEVEAAQNGDSLPRREGAGGHVGANERLHVEDNPEQGNPVPILRCPINLFICMENSEGSEHAQVEYNIGMLEGFVGKALSALLRGGGRTGHALQGLDHTGWTVSTSTRPLCLHEGGGEDLSFREIGLLDKVLEEGTSLYRTPLLKCQMCPDTARILVETGLSQDELHVVYIHRAPMSLEAGTVEAPAEAKEWQTWDKCFLGTIQLVQSLFDPEYNEPFRVYLGVTILMAITEQIGSNKKALHMGKWGSLLGVLAWLKSRTSLHKVEIFERSQKTFEHYFSFWKKVQSLRHYLSAYDFGEEVKPQDWQRWEMLEMIATWQGLPSQADTLTMNPLTEEELFHVKQPLSLSHAELLFKNVLPKN</sequence>
<organism evidence="6 7">
    <name type="scientific">Armillaria tabescens</name>
    <name type="common">Ringless honey mushroom</name>
    <name type="synonym">Agaricus tabescens</name>
    <dbReference type="NCBI Taxonomy" id="1929756"/>
    <lineage>
        <taxon>Eukaryota</taxon>
        <taxon>Fungi</taxon>
        <taxon>Dikarya</taxon>
        <taxon>Basidiomycota</taxon>
        <taxon>Agaricomycotina</taxon>
        <taxon>Agaricomycetes</taxon>
        <taxon>Agaricomycetidae</taxon>
        <taxon>Agaricales</taxon>
        <taxon>Marasmiineae</taxon>
        <taxon>Physalacriaceae</taxon>
        <taxon>Desarmillaria</taxon>
    </lineage>
</organism>
<dbReference type="PROSITE" id="PS50600">
    <property type="entry name" value="ULP_PROTEASE"/>
    <property type="match status" value="1"/>
</dbReference>
<dbReference type="EMBL" id="JAUEPS010000013">
    <property type="protein sequence ID" value="KAK0460232.1"/>
    <property type="molecule type" value="Genomic_DNA"/>
</dbReference>
<dbReference type="GO" id="GO:0008234">
    <property type="term" value="F:cysteine-type peptidase activity"/>
    <property type="evidence" value="ECO:0007669"/>
    <property type="project" value="InterPro"/>
</dbReference>
<feature type="compositionally biased region" description="Acidic residues" evidence="4">
    <location>
        <begin position="171"/>
        <end position="186"/>
    </location>
</feature>
<dbReference type="SUPFAM" id="SSF54001">
    <property type="entry name" value="Cysteine proteinases"/>
    <property type="match status" value="1"/>
</dbReference>